<dbReference type="Proteomes" id="UP000279259">
    <property type="component" value="Unassembled WGS sequence"/>
</dbReference>
<evidence type="ECO:0000313" key="2">
    <source>
        <dbReference type="Proteomes" id="UP000279259"/>
    </source>
</evidence>
<comment type="caution">
    <text evidence="1">The sequence shown here is derived from an EMBL/GenBank/DDBJ whole genome shotgun (WGS) entry which is preliminary data.</text>
</comment>
<gene>
    <name evidence="1" type="ORF">EHS25_006281</name>
</gene>
<dbReference type="EMBL" id="RSCD01000003">
    <property type="protein sequence ID" value="RSH93635.1"/>
    <property type="molecule type" value="Genomic_DNA"/>
</dbReference>
<reference evidence="1 2" key="1">
    <citation type="submission" date="2018-11" db="EMBL/GenBank/DDBJ databases">
        <title>Genome sequence of Saitozyma podzolica DSM 27192.</title>
        <authorList>
            <person name="Aliyu H."/>
            <person name="Gorte O."/>
            <person name="Ochsenreither K."/>
        </authorList>
    </citation>
    <scope>NUCLEOTIDE SEQUENCE [LARGE SCALE GENOMIC DNA]</scope>
    <source>
        <strain evidence="1 2">DSM 27192</strain>
    </source>
</reference>
<protein>
    <submittedName>
        <fullName evidence="1">Uncharacterized protein</fullName>
    </submittedName>
</protein>
<accession>A0A427YRE5</accession>
<keyword evidence="2" id="KW-1185">Reference proteome</keyword>
<sequence length="274" mass="30536">MSANDTTSIQTRTGLPLFIHHLEKTAQSLGLLSTAQPNSTTVDEWKREIAELKADFEGSLNSTEDPDPAALVETEVSRQHRLDNLGECIQSDPTSGTDSLLNTWTTNPDGRKISFSTTTPCHISCKPTRLMGPSDSRRPCRRGLNCRTTKTRQTRLNHRKTSGAVRTTHSQTRRAAMKTELRKRLPRIGVGRVTERWSSLMLVGSSWREEWGALKGKERMQPVSADCNAAVALALFSATAAWEKREKRECERIAINSPWSVYNGGYKRCASGVH</sequence>
<evidence type="ECO:0000313" key="1">
    <source>
        <dbReference type="EMBL" id="RSH93635.1"/>
    </source>
</evidence>
<name>A0A427YRE5_9TREE</name>
<organism evidence="1 2">
    <name type="scientific">Saitozyma podzolica</name>
    <dbReference type="NCBI Taxonomy" id="1890683"/>
    <lineage>
        <taxon>Eukaryota</taxon>
        <taxon>Fungi</taxon>
        <taxon>Dikarya</taxon>
        <taxon>Basidiomycota</taxon>
        <taxon>Agaricomycotina</taxon>
        <taxon>Tremellomycetes</taxon>
        <taxon>Tremellales</taxon>
        <taxon>Trimorphomycetaceae</taxon>
        <taxon>Saitozyma</taxon>
    </lineage>
</organism>
<proteinExistence type="predicted"/>
<dbReference type="AlphaFoldDB" id="A0A427YRE5"/>
<dbReference type="OrthoDB" id="10595418at2759"/>